<evidence type="ECO:0000313" key="3">
    <source>
        <dbReference type="EMBL" id="AVP87432.1"/>
    </source>
</evidence>
<dbReference type="OrthoDB" id="9809197at2"/>
<keyword evidence="3" id="KW-0645">Protease</keyword>
<protein>
    <submittedName>
        <fullName evidence="3">Membrane protease subunit, stomatin/prohibitin</fullName>
    </submittedName>
</protein>
<evidence type="ECO:0000313" key="4">
    <source>
        <dbReference type="Proteomes" id="UP000241762"/>
    </source>
</evidence>
<dbReference type="GO" id="GO:0006508">
    <property type="term" value="P:proteolysis"/>
    <property type="evidence" value="ECO:0007669"/>
    <property type="project" value="UniProtKB-KW"/>
</dbReference>
<comment type="subcellular location">
    <subcellularLocation>
        <location evidence="1">Membrane</location>
        <topology evidence="1">Single-pass membrane protein</topology>
    </subcellularLocation>
</comment>
<dbReference type="Proteomes" id="UP000241762">
    <property type="component" value="Chromosome"/>
</dbReference>
<proteinExistence type="predicted"/>
<dbReference type="Gene3D" id="3.30.479.30">
    <property type="entry name" value="Band 7 domain"/>
    <property type="match status" value="1"/>
</dbReference>
<accession>A0A2P1P837</accession>
<dbReference type="Pfam" id="PF01145">
    <property type="entry name" value="Band_7"/>
    <property type="match status" value="1"/>
</dbReference>
<reference evidence="3 4" key="1">
    <citation type="submission" date="2018-03" db="EMBL/GenBank/DDBJ databases">
        <title>A gene transfer event suggests a long-term partnership between eustigmatophyte algae and a novel lineage of endosymbiotic bacteria.</title>
        <authorList>
            <person name="Yurchenko T."/>
            <person name="Sevcikova T."/>
            <person name="Pribyl P."/>
            <person name="El Karkouri K."/>
            <person name="Klimes V."/>
            <person name="Amaral R."/>
            <person name="Zbrankova V."/>
            <person name="Kim E."/>
            <person name="Raoult D."/>
            <person name="Santos L.M.A."/>
            <person name="Elias M."/>
        </authorList>
    </citation>
    <scope>NUCLEOTIDE SEQUENCE [LARGE SCALE GENOMIC DNA]</scope>
    <source>
        <strain evidence="3">CCALA 838</strain>
    </source>
</reference>
<dbReference type="GO" id="GO:0016020">
    <property type="term" value="C:membrane"/>
    <property type="evidence" value="ECO:0007669"/>
    <property type="project" value="UniProtKB-SubCell"/>
</dbReference>
<dbReference type="PANTHER" id="PTHR43327">
    <property type="entry name" value="STOMATIN-LIKE PROTEIN 2, MITOCHONDRIAL"/>
    <property type="match status" value="1"/>
</dbReference>
<name>A0A2P1P837_9RICK</name>
<sequence length="296" mass="33452">MAQILIILGVLFILFNLVCFVVSQQTIAIVERFGRFTKLAHPGLNFKIPFIDNIAGFVNLKIRELTLLVETKTLDNVFVKLVVSVQYKAIEDKCFDAFYKLENHTAQIQSFVFDAIRAKVPAILLDDVFSKKDEIAVDVKRELHDTMIDFGYEIIKTLVTDIQPDEHVKNAMNEINTAQRLRMAATQKAEAEKIMRVKQAEAESESNILHGIGIAGQRKAIIDGLGRSVEELQKNTPELRSEKIMQMIMLIQYFDMMRDIGGNSKSNAVFLSHLPGNISELAKQLQEIIPTTSKEV</sequence>
<gene>
    <name evidence="3" type="ORF">phytr_4850</name>
</gene>
<feature type="domain" description="Band 7" evidence="2">
    <location>
        <begin position="17"/>
        <end position="176"/>
    </location>
</feature>
<keyword evidence="3" id="KW-0378">Hydrolase</keyword>
<dbReference type="AlphaFoldDB" id="A0A2P1P837"/>
<dbReference type="PANTHER" id="PTHR43327:SF31">
    <property type="entry name" value="HYPERSENSITIVE-INDUCED RESPONSE PROTEIN 2"/>
    <property type="match status" value="1"/>
</dbReference>
<dbReference type="SMART" id="SM00244">
    <property type="entry name" value="PHB"/>
    <property type="match status" value="1"/>
</dbReference>
<organism evidence="3 4">
    <name type="scientific">Candidatus Phycorickettsia trachydisci</name>
    <dbReference type="NCBI Taxonomy" id="2115978"/>
    <lineage>
        <taxon>Bacteria</taxon>
        <taxon>Pseudomonadati</taxon>
        <taxon>Pseudomonadota</taxon>
        <taxon>Alphaproteobacteria</taxon>
        <taxon>Rickettsiales</taxon>
        <taxon>Rickettsiaceae</taxon>
        <taxon>Candidatus Phycorickettsia</taxon>
    </lineage>
</organism>
<evidence type="ECO:0000259" key="2">
    <source>
        <dbReference type="SMART" id="SM00244"/>
    </source>
</evidence>
<dbReference type="RefSeq" id="WP_106874294.1">
    <property type="nucleotide sequence ID" value="NZ_CP027845.1"/>
</dbReference>
<keyword evidence="4" id="KW-1185">Reference proteome</keyword>
<dbReference type="GO" id="GO:0008233">
    <property type="term" value="F:peptidase activity"/>
    <property type="evidence" value="ECO:0007669"/>
    <property type="project" value="UniProtKB-KW"/>
</dbReference>
<dbReference type="EMBL" id="CP027845">
    <property type="protein sequence ID" value="AVP87432.1"/>
    <property type="molecule type" value="Genomic_DNA"/>
</dbReference>
<evidence type="ECO:0000256" key="1">
    <source>
        <dbReference type="ARBA" id="ARBA00004167"/>
    </source>
</evidence>
<dbReference type="SUPFAM" id="SSF117892">
    <property type="entry name" value="Band 7/SPFH domain"/>
    <property type="match status" value="1"/>
</dbReference>
<dbReference type="InterPro" id="IPR001107">
    <property type="entry name" value="Band_7"/>
</dbReference>
<dbReference type="CDD" id="cd03407">
    <property type="entry name" value="SPFH_like_u4"/>
    <property type="match status" value="1"/>
</dbReference>
<dbReference type="InterPro" id="IPR036013">
    <property type="entry name" value="Band_7/SPFH_dom_sf"/>
</dbReference>
<dbReference type="KEGG" id="ptc:phytr_4850"/>
<dbReference type="InterPro" id="IPR050710">
    <property type="entry name" value="Band7/mec-2_domain"/>
</dbReference>